<organism evidence="1 2">
    <name type="scientific">Bradyrhizobium elkanii</name>
    <dbReference type="NCBI Taxonomy" id="29448"/>
    <lineage>
        <taxon>Bacteria</taxon>
        <taxon>Pseudomonadati</taxon>
        <taxon>Pseudomonadota</taxon>
        <taxon>Alphaproteobacteria</taxon>
        <taxon>Hyphomicrobiales</taxon>
        <taxon>Nitrobacteraceae</taxon>
        <taxon>Bradyrhizobium</taxon>
    </lineage>
</organism>
<accession>A0ABV4EYK1</accession>
<name>A0ABV4EYK1_BRAEL</name>
<gene>
    <name evidence="1" type="ORF">ABIF29_002641</name>
</gene>
<evidence type="ECO:0000313" key="1">
    <source>
        <dbReference type="EMBL" id="MEY9315842.1"/>
    </source>
</evidence>
<dbReference type="Proteomes" id="UP001565471">
    <property type="component" value="Unassembled WGS sequence"/>
</dbReference>
<sequence>MLRSFVGIDVAKLKNAIAIAEIGRFFREVDATATGIHRLVERIASRFVGVQLCYEAGPIGCGLNRLILSLAMNVPVGAPSRT</sequence>
<evidence type="ECO:0008006" key="3">
    <source>
        <dbReference type="Google" id="ProtNLM"/>
    </source>
</evidence>
<reference evidence="1 2" key="1">
    <citation type="submission" date="2024-07" db="EMBL/GenBank/DDBJ databases">
        <title>Genomic Encyclopedia of Type Strains, Phase V (KMG-V): Genome sequencing to study the core and pangenomes of soil and plant-associated prokaryotes.</title>
        <authorList>
            <person name="Whitman W."/>
        </authorList>
    </citation>
    <scope>NUCLEOTIDE SEQUENCE [LARGE SCALE GENOMIC DNA]</scope>
    <source>
        <strain evidence="1 2">USDA 415</strain>
    </source>
</reference>
<keyword evidence="2" id="KW-1185">Reference proteome</keyword>
<protein>
    <recommendedName>
        <fullName evidence="3">Transposase</fullName>
    </recommendedName>
</protein>
<comment type="caution">
    <text evidence="1">The sequence shown here is derived from an EMBL/GenBank/DDBJ whole genome shotgun (WGS) entry which is preliminary data.</text>
</comment>
<evidence type="ECO:0000313" key="2">
    <source>
        <dbReference type="Proteomes" id="UP001565471"/>
    </source>
</evidence>
<dbReference type="EMBL" id="JBGBZA010000002">
    <property type="protein sequence ID" value="MEY9315842.1"/>
    <property type="molecule type" value="Genomic_DNA"/>
</dbReference>
<proteinExistence type="predicted"/>